<dbReference type="InterPro" id="IPR040079">
    <property type="entry name" value="Glutathione_S-Trfase"/>
</dbReference>
<dbReference type="SUPFAM" id="SSF47616">
    <property type="entry name" value="GST C-terminal domain-like"/>
    <property type="match status" value="1"/>
</dbReference>
<feature type="domain" description="GST C-terminal" evidence="2">
    <location>
        <begin position="86"/>
        <end position="199"/>
    </location>
</feature>
<dbReference type="CDD" id="cd03047">
    <property type="entry name" value="GST_N_2"/>
    <property type="match status" value="1"/>
</dbReference>
<dbReference type="Gene3D" id="1.20.1050.10">
    <property type="match status" value="1"/>
</dbReference>
<dbReference type="Proteomes" id="UP001597213">
    <property type="component" value="Unassembled WGS sequence"/>
</dbReference>
<proteinExistence type="predicted"/>
<accession>A0ABW4RC09</accession>
<dbReference type="SUPFAM" id="SSF52833">
    <property type="entry name" value="Thioredoxin-like"/>
    <property type="match status" value="1"/>
</dbReference>
<protein>
    <submittedName>
        <fullName evidence="3">Glutathione S-transferase family protein</fullName>
    </submittedName>
</protein>
<dbReference type="Pfam" id="PF13410">
    <property type="entry name" value="GST_C_2"/>
    <property type="match status" value="1"/>
</dbReference>
<dbReference type="PANTHER" id="PTHR44051:SF19">
    <property type="entry name" value="DISULFIDE-BOND OXIDOREDUCTASE YFCG"/>
    <property type="match status" value="1"/>
</dbReference>
<dbReference type="PANTHER" id="PTHR44051">
    <property type="entry name" value="GLUTATHIONE S-TRANSFERASE-RELATED"/>
    <property type="match status" value="1"/>
</dbReference>
<sequence>MIRVFGRRNSSNAAKVFWLLDEIGQDYELVPTGRGFAPTDTPKFLAMNPHGKVPVLQDGDAVVWESNTVLRYLASRFRAAGLWPDDLALRARVDGWMDWASISLAPPLTRLRKARAAGKVEDADLPAVIAAFALLDGQIGRTGAFIAGSALSLADITAAPSVHRWSLLAGDRPALPNLDTYAARLDAFPGYRRHIASLN</sequence>
<dbReference type="EMBL" id="JBHUEN010000046">
    <property type="protein sequence ID" value="MFD1883275.1"/>
    <property type="molecule type" value="Genomic_DNA"/>
</dbReference>
<dbReference type="InterPro" id="IPR036282">
    <property type="entry name" value="Glutathione-S-Trfase_C_sf"/>
</dbReference>
<feature type="domain" description="GST N-terminal" evidence="1">
    <location>
        <begin position="1"/>
        <end position="81"/>
    </location>
</feature>
<dbReference type="InterPro" id="IPR010987">
    <property type="entry name" value="Glutathione-S-Trfase_C-like"/>
</dbReference>
<name>A0ABW4RC09_9RHOB</name>
<organism evidence="3 4">
    <name type="scientific">Paracoccus pacificus</name>
    <dbReference type="NCBI Taxonomy" id="1463598"/>
    <lineage>
        <taxon>Bacteria</taxon>
        <taxon>Pseudomonadati</taxon>
        <taxon>Pseudomonadota</taxon>
        <taxon>Alphaproteobacteria</taxon>
        <taxon>Rhodobacterales</taxon>
        <taxon>Paracoccaceae</taxon>
        <taxon>Paracoccus</taxon>
    </lineage>
</organism>
<dbReference type="SFLD" id="SFLDG00358">
    <property type="entry name" value="Main_(cytGST)"/>
    <property type="match status" value="1"/>
</dbReference>
<reference evidence="4" key="1">
    <citation type="journal article" date="2019" name="Int. J. Syst. Evol. Microbiol.">
        <title>The Global Catalogue of Microorganisms (GCM) 10K type strain sequencing project: providing services to taxonomists for standard genome sequencing and annotation.</title>
        <authorList>
            <consortium name="The Broad Institute Genomics Platform"/>
            <consortium name="The Broad Institute Genome Sequencing Center for Infectious Disease"/>
            <person name="Wu L."/>
            <person name="Ma J."/>
        </authorList>
    </citation>
    <scope>NUCLEOTIDE SEQUENCE [LARGE SCALE GENOMIC DNA]</scope>
    <source>
        <strain evidence="4">CCUG 56029</strain>
    </source>
</reference>
<dbReference type="RefSeq" id="WP_379144509.1">
    <property type="nucleotide sequence ID" value="NZ_JBHUEN010000046.1"/>
</dbReference>
<evidence type="ECO:0000313" key="3">
    <source>
        <dbReference type="EMBL" id="MFD1883275.1"/>
    </source>
</evidence>
<dbReference type="PROSITE" id="PS50404">
    <property type="entry name" value="GST_NTER"/>
    <property type="match status" value="1"/>
</dbReference>
<dbReference type="Pfam" id="PF02798">
    <property type="entry name" value="GST_N"/>
    <property type="match status" value="1"/>
</dbReference>
<evidence type="ECO:0000259" key="1">
    <source>
        <dbReference type="PROSITE" id="PS50404"/>
    </source>
</evidence>
<dbReference type="SFLD" id="SFLDG01150">
    <property type="entry name" value="Main.1:_Beta-like"/>
    <property type="match status" value="1"/>
</dbReference>
<gene>
    <name evidence="3" type="ORF">ACFSCT_16280</name>
</gene>
<comment type="caution">
    <text evidence="3">The sequence shown here is derived from an EMBL/GenBank/DDBJ whole genome shotgun (WGS) entry which is preliminary data.</text>
</comment>
<dbReference type="InterPro" id="IPR004045">
    <property type="entry name" value="Glutathione_S-Trfase_N"/>
</dbReference>
<dbReference type="PROSITE" id="PS50405">
    <property type="entry name" value="GST_CTER"/>
    <property type="match status" value="1"/>
</dbReference>
<dbReference type="SFLD" id="SFLDS00019">
    <property type="entry name" value="Glutathione_Transferase_(cytos"/>
    <property type="match status" value="1"/>
</dbReference>
<dbReference type="InterPro" id="IPR036249">
    <property type="entry name" value="Thioredoxin-like_sf"/>
</dbReference>
<evidence type="ECO:0000313" key="4">
    <source>
        <dbReference type="Proteomes" id="UP001597213"/>
    </source>
</evidence>
<keyword evidence="4" id="KW-1185">Reference proteome</keyword>
<dbReference type="Gene3D" id="3.40.30.10">
    <property type="entry name" value="Glutaredoxin"/>
    <property type="match status" value="1"/>
</dbReference>
<evidence type="ECO:0000259" key="2">
    <source>
        <dbReference type="PROSITE" id="PS50405"/>
    </source>
</evidence>